<proteinExistence type="predicted"/>
<dbReference type="AlphaFoldDB" id="G0S0V8"/>
<feature type="region of interest" description="Disordered" evidence="1">
    <location>
        <begin position="1"/>
        <end position="90"/>
    </location>
</feature>
<dbReference type="Pfam" id="PF09747">
    <property type="entry name" value="CCD97-like_C"/>
    <property type="match status" value="1"/>
</dbReference>
<dbReference type="OrthoDB" id="333176at2759"/>
<keyword evidence="4" id="KW-1185">Reference proteome</keyword>
<feature type="domain" description="CCD97-like C-terminal" evidence="2">
    <location>
        <begin position="15"/>
        <end position="136"/>
    </location>
</feature>
<evidence type="ECO:0000256" key="1">
    <source>
        <dbReference type="SAM" id="MobiDB-lite"/>
    </source>
</evidence>
<dbReference type="InterPro" id="IPR040233">
    <property type="entry name" value="CCD97-like_C"/>
</dbReference>
<dbReference type="InterPro" id="IPR018613">
    <property type="entry name" value="Ccdc97-like"/>
</dbReference>
<protein>
    <recommendedName>
        <fullName evidence="2">CCD97-like C-terminal domain-containing protein</fullName>
    </recommendedName>
</protein>
<dbReference type="PANTHER" id="PTHR31840:SF1">
    <property type="entry name" value="COILED-COIL DOMAIN-CONTAINING PROTEIN 97"/>
    <property type="match status" value="1"/>
</dbReference>
<evidence type="ECO:0000313" key="3">
    <source>
        <dbReference type="EMBL" id="EGS22668.1"/>
    </source>
</evidence>
<reference evidence="3 4" key="1">
    <citation type="journal article" date="2011" name="Cell">
        <title>Insight into structure and assembly of the nuclear pore complex by utilizing the genome of a eukaryotic thermophile.</title>
        <authorList>
            <person name="Amlacher S."/>
            <person name="Sarges P."/>
            <person name="Flemming D."/>
            <person name="van Noort V."/>
            <person name="Kunze R."/>
            <person name="Devos D.P."/>
            <person name="Arumugam M."/>
            <person name="Bork P."/>
            <person name="Hurt E."/>
        </authorList>
    </citation>
    <scope>NUCLEOTIDE SEQUENCE [LARGE SCALE GENOMIC DNA]</scope>
    <source>
        <strain evidence="4">DSM 1495 / CBS 144.50 / IMI 039719</strain>
    </source>
</reference>
<dbReference type="PANTHER" id="PTHR31840">
    <property type="entry name" value="COILED-COIL DOMAIN-CONTAINING PROTEIN 97"/>
    <property type="match status" value="1"/>
</dbReference>
<evidence type="ECO:0000259" key="2">
    <source>
        <dbReference type="Pfam" id="PF09747"/>
    </source>
</evidence>
<dbReference type="KEGG" id="cthr:CTHT_0011410"/>
<feature type="region of interest" description="Disordered" evidence="1">
    <location>
        <begin position="131"/>
        <end position="164"/>
    </location>
</feature>
<dbReference type="RefSeq" id="XP_006691660.1">
    <property type="nucleotide sequence ID" value="XM_006691597.1"/>
</dbReference>
<dbReference type="Proteomes" id="UP000008066">
    <property type="component" value="Unassembled WGS sequence"/>
</dbReference>
<name>G0S0V8_CHATD</name>
<accession>G0S0V8</accession>
<dbReference type="STRING" id="759272.G0S0V8"/>
<dbReference type="eggNOG" id="ENOG502SFGZ">
    <property type="taxonomic scope" value="Eukaryota"/>
</dbReference>
<gene>
    <name evidence="3" type="ORF">CTHT_0011410</name>
</gene>
<evidence type="ECO:0000313" key="4">
    <source>
        <dbReference type="Proteomes" id="UP000008066"/>
    </source>
</evidence>
<dbReference type="HOGENOM" id="CLU_1618810_0_0_1"/>
<dbReference type="GeneID" id="18255179"/>
<sequence>MARLRAQTVQEERERARQQQQEQGQGTGVDGVRVTGETAPKHTFPPNGGHARAGPSANTNGMGDDDIPGTTLSSLNADLLPPPTNKEEGRAQWEEFLRDRFIRGEDDDFDYSLIDDNDEYDVLERQEQEEAWFDEEEPEWASSCGEEGEGGGRVLKGETGVQDF</sequence>
<dbReference type="EMBL" id="GL988039">
    <property type="protein sequence ID" value="EGS22668.1"/>
    <property type="molecule type" value="Genomic_DNA"/>
</dbReference>
<organism evidence="4">
    <name type="scientific">Chaetomium thermophilum (strain DSM 1495 / CBS 144.50 / IMI 039719)</name>
    <name type="common">Thermochaetoides thermophila</name>
    <dbReference type="NCBI Taxonomy" id="759272"/>
    <lineage>
        <taxon>Eukaryota</taxon>
        <taxon>Fungi</taxon>
        <taxon>Dikarya</taxon>
        <taxon>Ascomycota</taxon>
        <taxon>Pezizomycotina</taxon>
        <taxon>Sordariomycetes</taxon>
        <taxon>Sordariomycetidae</taxon>
        <taxon>Sordariales</taxon>
        <taxon>Chaetomiaceae</taxon>
        <taxon>Thermochaetoides</taxon>
    </lineage>
</organism>